<proteinExistence type="predicted"/>
<dbReference type="Pfam" id="PF01471">
    <property type="entry name" value="PG_binding_1"/>
    <property type="match status" value="1"/>
</dbReference>
<accession>X1RWW9</accession>
<dbReference type="InterPro" id="IPR036365">
    <property type="entry name" value="PGBD-like_sf"/>
</dbReference>
<dbReference type="EMBL" id="BARW01012557">
    <property type="protein sequence ID" value="GAI85173.1"/>
    <property type="molecule type" value="Genomic_DNA"/>
</dbReference>
<sequence>GEMASNFVEYYRTYLDCGYKFDYISFHTDNNCNWYDTITLLNIFPKNTVFINNEHYYINGANRYGYNNTEVVARFIDETMKQLKEPRIKQIYVCLPYGQKNALHGDRLFLNKVNIKTGKVYETLAWKSLKQLDKEGENLMKLEILKINSRHWQVFALQQCLIINGFEAGKIDGWFGEKTEKALFAYNAMHNIPNE</sequence>
<dbReference type="InterPro" id="IPR002477">
    <property type="entry name" value="Peptidoglycan-bd-like"/>
</dbReference>
<feature type="domain" description="Peptidoglycan binding-like" evidence="1">
    <location>
        <begin position="153"/>
        <end position="192"/>
    </location>
</feature>
<feature type="non-terminal residue" evidence="2">
    <location>
        <position position="195"/>
    </location>
</feature>
<dbReference type="InterPro" id="IPR036366">
    <property type="entry name" value="PGBDSf"/>
</dbReference>
<protein>
    <recommendedName>
        <fullName evidence="1">Peptidoglycan binding-like domain-containing protein</fullName>
    </recommendedName>
</protein>
<evidence type="ECO:0000313" key="2">
    <source>
        <dbReference type="EMBL" id="GAI85173.1"/>
    </source>
</evidence>
<organism evidence="2">
    <name type="scientific">marine sediment metagenome</name>
    <dbReference type="NCBI Taxonomy" id="412755"/>
    <lineage>
        <taxon>unclassified sequences</taxon>
        <taxon>metagenomes</taxon>
        <taxon>ecological metagenomes</taxon>
    </lineage>
</organism>
<evidence type="ECO:0000259" key="1">
    <source>
        <dbReference type="Pfam" id="PF01471"/>
    </source>
</evidence>
<feature type="non-terminal residue" evidence="2">
    <location>
        <position position="1"/>
    </location>
</feature>
<reference evidence="2" key="1">
    <citation type="journal article" date="2014" name="Front. Microbiol.">
        <title>High frequency of phylogenetically diverse reductive dehalogenase-homologous genes in deep subseafloor sedimentary metagenomes.</title>
        <authorList>
            <person name="Kawai M."/>
            <person name="Futagami T."/>
            <person name="Toyoda A."/>
            <person name="Takaki Y."/>
            <person name="Nishi S."/>
            <person name="Hori S."/>
            <person name="Arai W."/>
            <person name="Tsubouchi T."/>
            <person name="Morono Y."/>
            <person name="Uchiyama I."/>
            <person name="Ito T."/>
            <person name="Fujiyama A."/>
            <person name="Inagaki F."/>
            <person name="Takami H."/>
        </authorList>
    </citation>
    <scope>NUCLEOTIDE SEQUENCE</scope>
    <source>
        <strain evidence="2">Expedition CK06-06</strain>
    </source>
</reference>
<comment type="caution">
    <text evidence="2">The sequence shown here is derived from an EMBL/GenBank/DDBJ whole genome shotgun (WGS) entry which is preliminary data.</text>
</comment>
<gene>
    <name evidence="2" type="ORF">S12H4_23576</name>
</gene>
<name>X1RWW9_9ZZZZ</name>
<dbReference type="Gene3D" id="1.10.101.10">
    <property type="entry name" value="PGBD-like superfamily/PGBD"/>
    <property type="match status" value="1"/>
</dbReference>
<dbReference type="SUPFAM" id="SSF47090">
    <property type="entry name" value="PGBD-like"/>
    <property type="match status" value="1"/>
</dbReference>
<dbReference type="AlphaFoldDB" id="X1RWW9"/>